<feature type="signal peptide" evidence="1">
    <location>
        <begin position="1"/>
        <end position="19"/>
    </location>
</feature>
<evidence type="ECO:0000256" key="1">
    <source>
        <dbReference type="SAM" id="SignalP"/>
    </source>
</evidence>
<accession>A0AAD2PV77</accession>
<evidence type="ECO:0008006" key="4">
    <source>
        <dbReference type="Google" id="ProtNLM"/>
    </source>
</evidence>
<keyword evidence="3" id="KW-1185">Reference proteome</keyword>
<dbReference type="AlphaFoldDB" id="A0AAD2PV77"/>
<keyword evidence="1" id="KW-0732">Signal</keyword>
<proteinExistence type="predicted"/>
<sequence>MKSVVVAFLAGFFSALCLAKIWGILAKSANDGSVTVNDDTLRKRCHNVTSLAKQTPPLPCPTLPSPILIPTLPDPPKRIAHPLGKEGFVWPSQKLGVAPREATERPSLQTPALSLPDFLESLRKSGLALHGFIVNVGAADSCLRQRFECDEANQLLPLRPDVALAKDEVRGRNQQLYTNTTFHGFLFEPGPLIREHRSVYVEGSYTVMSTPLSYSNAVASLEEAKVPKEFDAIKYDTDSADCDVLNIILEAGYRPRVILAEFNFVFPPPLLFNQMATPDGLFRWGVMEPHYQQVGDQCSLSHLSSVMARHGYTLVQVDWWDAFYVQNHLVSAATGGAPIYDDLSWYLHGYVANAPSNDDRLDFLKTTAYKAAASGVAEAWLQTIMEGSKAGKAEPLDAGQQVSMRTDFWWLGAKEGYVQVKDVKLVKQRNVCHDGCIPQPFTLA</sequence>
<evidence type="ECO:0000313" key="3">
    <source>
        <dbReference type="Proteomes" id="UP001295423"/>
    </source>
</evidence>
<organism evidence="2 3">
    <name type="scientific">Cylindrotheca closterium</name>
    <dbReference type="NCBI Taxonomy" id="2856"/>
    <lineage>
        <taxon>Eukaryota</taxon>
        <taxon>Sar</taxon>
        <taxon>Stramenopiles</taxon>
        <taxon>Ochrophyta</taxon>
        <taxon>Bacillariophyta</taxon>
        <taxon>Bacillariophyceae</taxon>
        <taxon>Bacillariophycidae</taxon>
        <taxon>Bacillariales</taxon>
        <taxon>Bacillariaceae</taxon>
        <taxon>Cylindrotheca</taxon>
    </lineage>
</organism>
<comment type="caution">
    <text evidence="2">The sequence shown here is derived from an EMBL/GenBank/DDBJ whole genome shotgun (WGS) entry which is preliminary data.</text>
</comment>
<reference evidence="2" key="1">
    <citation type="submission" date="2023-08" db="EMBL/GenBank/DDBJ databases">
        <authorList>
            <person name="Audoor S."/>
            <person name="Bilcke G."/>
        </authorList>
    </citation>
    <scope>NUCLEOTIDE SEQUENCE</scope>
</reference>
<dbReference type="EMBL" id="CAKOGP040001847">
    <property type="protein sequence ID" value="CAJ1953942.1"/>
    <property type="molecule type" value="Genomic_DNA"/>
</dbReference>
<feature type="chain" id="PRO_5042089759" description="Methyltransferase FkbM domain-containing protein" evidence="1">
    <location>
        <begin position="20"/>
        <end position="444"/>
    </location>
</feature>
<name>A0AAD2PV77_9STRA</name>
<protein>
    <recommendedName>
        <fullName evidence="4">Methyltransferase FkbM domain-containing protein</fullName>
    </recommendedName>
</protein>
<gene>
    <name evidence="2" type="ORF">CYCCA115_LOCUS14540</name>
</gene>
<evidence type="ECO:0000313" key="2">
    <source>
        <dbReference type="EMBL" id="CAJ1953942.1"/>
    </source>
</evidence>
<dbReference type="Proteomes" id="UP001295423">
    <property type="component" value="Unassembled WGS sequence"/>
</dbReference>